<evidence type="ECO:0000313" key="2">
    <source>
        <dbReference type="Proteomes" id="UP000836387"/>
    </source>
</evidence>
<accession>A0ACA9UTG8</accession>
<evidence type="ECO:0000313" key="1">
    <source>
        <dbReference type="EMBL" id="CAG9956759.1"/>
    </source>
</evidence>
<reference evidence="1" key="1">
    <citation type="submission" date="2020-04" db="EMBL/GenBank/DDBJ databases">
        <authorList>
            <person name="Broberg M."/>
        </authorList>
    </citation>
    <scope>NUCLEOTIDE SEQUENCE</scope>
</reference>
<dbReference type="Proteomes" id="UP000836387">
    <property type="component" value="Unassembled WGS sequence"/>
</dbReference>
<organism evidence="1 2">
    <name type="scientific">Clonostachys rosea f. rosea IK726</name>
    <dbReference type="NCBI Taxonomy" id="1349383"/>
    <lineage>
        <taxon>Eukaryota</taxon>
        <taxon>Fungi</taxon>
        <taxon>Dikarya</taxon>
        <taxon>Ascomycota</taxon>
        <taxon>Pezizomycotina</taxon>
        <taxon>Sordariomycetes</taxon>
        <taxon>Hypocreomycetidae</taxon>
        <taxon>Hypocreales</taxon>
        <taxon>Bionectriaceae</taxon>
        <taxon>Clonostachys</taxon>
    </lineage>
</organism>
<dbReference type="EMBL" id="CADEHS020000645">
    <property type="protein sequence ID" value="CAG9956759.1"/>
    <property type="molecule type" value="Genomic_DNA"/>
</dbReference>
<gene>
    <name evidence="1" type="ORF">CRV2_00008671</name>
</gene>
<reference evidence="1" key="2">
    <citation type="submission" date="2021-10" db="EMBL/GenBank/DDBJ databases">
        <authorList>
            <person name="Piombo E."/>
        </authorList>
    </citation>
    <scope>NUCLEOTIDE SEQUENCE</scope>
</reference>
<name>A0ACA9UTG8_BIOOC</name>
<keyword evidence="2" id="KW-1185">Reference proteome</keyword>
<comment type="caution">
    <text evidence="1">The sequence shown here is derived from an EMBL/GenBank/DDBJ whole genome shotgun (WGS) entry which is preliminary data.</text>
</comment>
<proteinExistence type="predicted"/>
<sequence length="251" mass="29072">MSSQKSYSTIEAKSFIERAGLYIVKDAEDRSNDGKEKESRRDVGKGEQFAQFYNNGYLTKTPEGLEFVYQNTIGDKEIGPIVLSIIKQPRWGYSRYFSTLLSADYAWFFHNHNEKIEHEPIHTLVVQFWLPGSRVVFYEGSQLQFFDAKEDRDNYGVLNTHRSNMYRKGIVWTEKDMPNGGYTIIDSRIGWTYEKGGGFMNIALGEDGEVQNWGNMELPDTQALRAKVAELESRGFSTRFVYINYEKQRKA</sequence>
<protein>
    <submittedName>
        <fullName evidence="1">Uncharacterized protein</fullName>
    </submittedName>
</protein>